<dbReference type="EC" id="2.7.13.3" evidence="2"/>
<dbReference type="Gene3D" id="3.30.450.20">
    <property type="entry name" value="PAS domain"/>
    <property type="match status" value="2"/>
</dbReference>
<feature type="domain" description="PAS" evidence="11">
    <location>
        <begin position="416"/>
        <end position="469"/>
    </location>
</feature>
<dbReference type="Proteomes" id="UP000241206">
    <property type="component" value="Unassembled WGS sequence"/>
</dbReference>
<dbReference type="SMART" id="SM00387">
    <property type="entry name" value="HATPase_c"/>
    <property type="match status" value="1"/>
</dbReference>
<dbReference type="SUPFAM" id="SSF55785">
    <property type="entry name" value="PYP-like sensor domain (PAS domain)"/>
    <property type="match status" value="2"/>
</dbReference>
<evidence type="ECO:0000256" key="5">
    <source>
        <dbReference type="ARBA" id="ARBA00022741"/>
    </source>
</evidence>
<dbReference type="PANTHER" id="PTHR43065:SF10">
    <property type="entry name" value="PEROXIDE STRESS-ACTIVATED HISTIDINE KINASE MAK3"/>
    <property type="match status" value="1"/>
</dbReference>
<dbReference type="InterPro" id="IPR035965">
    <property type="entry name" value="PAS-like_dom_sf"/>
</dbReference>
<dbReference type="Gene3D" id="6.10.250.2580">
    <property type="match status" value="1"/>
</dbReference>
<keyword evidence="8" id="KW-0902">Two-component regulatory system</keyword>
<dbReference type="SUPFAM" id="SSF55874">
    <property type="entry name" value="ATPase domain of HSP90 chaperone/DNA topoisomerase II/histidine kinase"/>
    <property type="match status" value="1"/>
</dbReference>
<dbReference type="Pfam" id="PF00989">
    <property type="entry name" value="PAS"/>
    <property type="match status" value="1"/>
</dbReference>
<evidence type="ECO:0000256" key="8">
    <source>
        <dbReference type="ARBA" id="ARBA00023012"/>
    </source>
</evidence>
<feature type="transmembrane region" description="Helical" evidence="9">
    <location>
        <begin position="61"/>
        <end position="78"/>
    </location>
</feature>
<reference evidence="12 13" key="1">
    <citation type="submission" date="2017-11" db="EMBL/GenBank/DDBJ databases">
        <title>Sphingomonas oleivorans sp. nov., isolated from oil-contaminated soil.</title>
        <authorList>
            <person name="Wang L."/>
            <person name="Chen L."/>
        </authorList>
    </citation>
    <scope>NUCLEOTIDE SEQUENCE [LARGE SCALE GENOMIC DNA]</scope>
    <source>
        <strain evidence="12 13">K101</strain>
    </source>
</reference>
<feature type="transmembrane region" description="Helical" evidence="9">
    <location>
        <begin position="85"/>
        <end position="104"/>
    </location>
</feature>
<dbReference type="PANTHER" id="PTHR43065">
    <property type="entry name" value="SENSOR HISTIDINE KINASE"/>
    <property type="match status" value="1"/>
</dbReference>
<feature type="domain" description="Histidine kinase" evidence="10">
    <location>
        <begin position="561"/>
        <end position="777"/>
    </location>
</feature>
<keyword evidence="9" id="KW-0812">Transmembrane</keyword>
<feature type="transmembrane region" description="Helical" evidence="9">
    <location>
        <begin position="232"/>
        <end position="254"/>
    </location>
</feature>
<keyword evidence="6 12" id="KW-0418">Kinase</keyword>
<dbReference type="AlphaFoldDB" id="A0A2T4I7F0"/>
<evidence type="ECO:0000259" key="10">
    <source>
        <dbReference type="PROSITE" id="PS50109"/>
    </source>
</evidence>
<dbReference type="NCBIfam" id="TIGR00229">
    <property type="entry name" value="sensory_box"/>
    <property type="match status" value="2"/>
</dbReference>
<gene>
    <name evidence="12" type="ORF">CV103_02690</name>
</gene>
<dbReference type="InterPro" id="IPR013767">
    <property type="entry name" value="PAS_fold"/>
</dbReference>
<dbReference type="Gene3D" id="1.10.287.130">
    <property type="match status" value="1"/>
</dbReference>
<evidence type="ECO:0000256" key="3">
    <source>
        <dbReference type="ARBA" id="ARBA00022553"/>
    </source>
</evidence>
<evidence type="ECO:0000256" key="6">
    <source>
        <dbReference type="ARBA" id="ARBA00022777"/>
    </source>
</evidence>
<evidence type="ECO:0000256" key="9">
    <source>
        <dbReference type="SAM" id="Phobius"/>
    </source>
</evidence>
<dbReference type="EMBL" id="PHHF01000012">
    <property type="protein sequence ID" value="PTD26965.1"/>
    <property type="molecule type" value="Genomic_DNA"/>
</dbReference>
<dbReference type="CDD" id="cd00130">
    <property type="entry name" value="PAS"/>
    <property type="match status" value="2"/>
</dbReference>
<keyword evidence="9" id="KW-0472">Membrane</keyword>
<evidence type="ECO:0000313" key="13">
    <source>
        <dbReference type="Proteomes" id="UP000241206"/>
    </source>
</evidence>
<comment type="catalytic activity">
    <reaction evidence="1">
        <text>ATP + protein L-histidine = ADP + protein N-phospho-L-histidine.</text>
        <dbReference type="EC" id="2.7.13.3"/>
    </reaction>
</comment>
<dbReference type="SMART" id="SM00388">
    <property type="entry name" value="HisKA"/>
    <property type="match status" value="1"/>
</dbReference>
<evidence type="ECO:0000256" key="2">
    <source>
        <dbReference type="ARBA" id="ARBA00012438"/>
    </source>
</evidence>
<organism evidence="12 13">
    <name type="scientific">Edaphosphingomonas fennica</name>
    <dbReference type="NCBI Taxonomy" id="114404"/>
    <lineage>
        <taxon>Bacteria</taxon>
        <taxon>Pseudomonadati</taxon>
        <taxon>Pseudomonadota</taxon>
        <taxon>Alphaproteobacteria</taxon>
        <taxon>Sphingomonadales</taxon>
        <taxon>Rhizorhabdaceae</taxon>
        <taxon>Edaphosphingomonas</taxon>
    </lineage>
</organism>
<evidence type="ECO:0000259" key="11">
    <source>
        <dbReference type="PROSITE" id="PS50112"/>
    </source>
</evidence>
<accession>A0A2T4I7F0</accession>
<evidence type="ECO:0000256" key="1">
    <source>
        <dbReference type="ARBA" id="ARBA00000085"/>
    </source>
</evidence>
<evidence type="ECO:0000313" key="12">
    <source>
        <dbReference type="EMBL" id="PTD26965.1"/>
    </source>
</evidence>
<dbReference type="InterPro" id="IPR005467">
    <property type="entry name" value="His_kinase_dom"/>
</dbReference>
<name>A0A2T4I7F0_9SPHN</name>
<dbReference type="InterPro" id="IPR004358">
    <property type="entry name" value="Sig_transdc_His_kin-like_C"/>
</dbReference>
<dbReference type="GO" id="GO:0005524">
    <property type="term" value="F:ATP binding"/>
    <property type="evidence" value="ECO:0007669"/>
    <property type="project" value="UniProtKB-KW"/>
</dbReference>
<dbReference type="InterPro" id="IPR000014">
    <property type="entry name" value="PAS"/>
</dbReference>
<dbReference type="InterPro" id="IPR003594">
    <property type="entry name" value="HATPase_dom"/>
</dbReference>
<comment type="caution">
    <text evidence="12">The sequence shown here is derived from an EMBL/GenBank/DDBJ whole genome shotgun (WGS) entry which is preliminary data.</text>
</comment>
<dbReference type="GO" id="GO:0006355">
    <property type="term" value="P:regulation of DNA-templated transcription"/>
    <property type="evidence" value="ECO:0007669"/>
    <property type="project" value="InterPro"/>
</dbReference>
<dbReference type="SUPFAM" id="SSF47384">
    <property type="entry name" value="Homodimeric domain of signal transducing histidine kinase"/>
    <property type="match status" value="1"/>
</dbReference>
<feature type="transmembrane region" description="Helical" evidence="9">
    <location>
        <begin position="191"/>
        <end position="212"/>
    </location>
</feature>
<dbReference type="Pfam" id="PF13426">
    <property type="entry name" value="PAS_9"/>
    <property type="match status" value="1"/>
</dbReference>
<evidence type="ECO:0000256" key="4">
    <source>
        <dbReference type="ARBA" id="ARBA00022679"/>
    </source>
</evidence>
<sequence>MFGSDPSQRNVDSRNGLNAGWVPHVCALTALACCLIALAGWATGQPGIAGFGHPSYPMRPLTAAGFGLVALALIAAIWRQRAITLVLMLPVVLIAAGVALDYAGNAPTIADRLLLSIGRTARQGHPHGTLPGPMPIAMMILLAVATLLALREVSRRSKIVVMIASLVLGVTIIAGLAVPLGIVAISGPGQHVTLSLPLAITTASLALALIGWRHHNGWPGLLSAQGVEGRTLRTIFVLVLVAPAVLGLGGLWAASLPGIAPELVEMVEAGAHVLVSAAVLFWAWSRISRENNARWAVTRALDSAPIVLTDAEGRILHWSKGCENLYLWDAGEAVGRLKHDLLATTIDQDWPAMMAEITRTGACEREMVEQRRDGTRLHILEKAQLLPVRAQDAPLVVLSMTDITERERRAAALAARESELGSILETAPDAMIAIDDRNVIRSFNATAERMFGRPAGEMVGQDFRALMPERFRGQFDAGLAGDADTGGERSRLRSLVGLRSDGTEFPIELALGAAEVGEERIFTAFIRDVTDKLAAQERHAELRDELLHVSRLSAMGEMAAGLAHELNQPLAAATNFLGAAEMLLAADAPDSGKAADLVRMASAQTLRAGEIIQRLRTFVSKGDVEVHAEPIVDVIAGAVSLSLTSVEQQKIGIRYEPDAMHRTILADRVQIQQVLVNLIRNAVDAQRDRPDARPEILLTSRGVGDGMVEIAVSDNGPGIPEEILGSPYKPFNSTKPNGMGIGLSICRRIVEFHGGTMHAENRPEGGARIRFTVPAIGNAELAA</sequence>
<feature type="transmembrane region" description="Helical" evidence="9">
    <location>
        <begin position="132"/>
        <end position="150"/>
    </location>
</feature>
<dbReference type="InterPro" id="IPR003661">
    <property type="entry name" value="HisK_dim/P_dom"/>
</dbReference>
<dbReference type="InterPro" id="IPR036890">
    <property type="entry name" value="HATPase_C_sf"/>
</dbReference>
<dbReference type="Pfam" id="PF02518">
    <property type="entry name" value="HATPase_c"/>
    <property type="match status" value="1"/>
</dbReference>
<dbReference type="GO" id="GO:0000155">
    <property type="term" value="F:phosphorelay sensor kinase activity"/>
    <property type="evidence" value="ECO:0007669"/>
    <property type="project" value="InterPro"/>
</dbReference>
<evidence type="ECO:0000256" key="7">
    <source>
        <dbReference type="ARBA" id="ARBA00022840"/>
    </source>
</evidence>
<keyword evidence="9" id="KW-1133">Transmembrane helix</keyword>
<keyword evidence="3" id="KW-0597">Phosphoprotein</keyword>
<keyword evidence="13" id="KW-1185">Reference proteome</keyword>
<protein>
    <recommendedName>
        <fullName evidence="2">histidine kinase</fullName>
        <ecNumber evidence="2">2.7.13.3</ecNumber>
    </recommendedName>
</protein>
<dbReference type="PROSITE" id="PS50109">
    <property type="entry name" value="HIS_KIN"/>
    <property type="match status" value="1"/>
</dbReference>
<keyword evidence="7" id="KW-0067">ATP-binding</keyword>
<dbReference type="CDD" id="cd00082">
    <property type="entry name" value="HisKA"/>
    <property type="match status" value="1"/>
</dbReference>
<dbReference type="PROSITE" id="PS50112">
    <property type="entry name" value="PAS"/>
    <property type="match status" value="1"/>
</dbReference>
<dbReference type="SMART" id="SM00091">
    <property type="entry name" value="PAS"/>
    <property type="match status" value="2"/>
</dbReference>
<keyword evidence="5" id="KW-0547">Nucleotide-binding</keyword>
<feature type="transmembrane region" description="Helical" evidence="9">
    <location>
        <begin position="21"/>
        <end position="41"/>
    </location>
</feature>
<keyword evidence="4" id="KW-0808">Transferase</keyword>
<dbReference type="Pfam" id="PF00512">
    <property type="entry name" value="HisKA"/>
    <property type="match status" value="1"/>
</dbReference>
<dbReference type="Gene3D" id="3.30.565.10">
    <property type="entry name" value="Histidine kinase-like ATPase, C-terminal domain"/>
    <property type="match status" value="1"/>
</dbReference>
<dbReference type="InterPro" id="IPR036097">
    <property type="entry name" value="HisK_dim/P_sf"/>
</dbReference>
<dbReference type="PRINTS" id="PR00344">
    <property type="entry name" value="BCTRLSENSOR"/>
</dbReference>
<feature type="transmembrane region" description="Helical" evidence="9">
    <location>
        <begin position="159"/>
        <end position="185"/>
    </location>
</feature>
<proteinExistence type="predicted"/>